<reference evidence="1 2" key="1">
    <citation type="submission" date="2024-05" db="EMBL/GenBank/DDBJ databases">
        <title>The nuclear and mitochondrial genome assemblies of Tetragonisca angustula (Apidae: Meliponini), a tiny yet remarkable pollinator in the Neotropics.</title>
        <authorList>
            <person name="Ferrari R."/>
            <person name="Ricardo P.C."/>
            <person name="Dias F.C."/>
            <person name="Araujo N.S."/>
            <person name="Soares D.O."/>
            <person name="Zhou Q.-S."/>
            <person name="Zhu C.-D."/>
            <person name="Coutinho L."/>
            <person name="Airas M.C."/>
            <person name="Batista T.M."/>
        </authorList>
    </citation>
    <scope>NUCLEOTIDE SEQUENCE [LARGE SCALE GENOMIC DNA]</scope>
    <source>
        <strain evidence="1">ASF017062</strain>
        <tissue evidence="1">Abdomen</tissue>
    </source>
</reference>
<proteinExistence type="predicted"/>
<keyword evidence="2" id="KW-1185">Reference proteome</keyword>
<sequence>MILASKEKNFSLYHPPGTTSRIISPQLWYQTTPEEKGKKWEPTKLRARTQFLRVLSAKIRGTRVVRGLTTPAVKGFAFKAAVTRALVLSSVTMYLMQLTRGTIEKPISSINVEEQPCVGRRGFS</sequence>
<gene>
    <name evidence="1" type="ORF">QLX08_001067</name>
</gene>
<evidence type="ECO:0000313" key="1">
    <source>
        <dbReference type="EMBL" id="KAK9309094.1"/>
    </source>
</evidence>
<organism evidence="1 2">
    <name type="scientific">Tetragonisca angustula</name>
    <dbReference type="NCBI Taxonomy" id="166442"/>
    <lineage>
        <taxon>Eukaryota</taxon>
        <taxon>Metazoa</taxon>
        <taxon>Ecdysozoa</taxon>
        <taxon>Arthropoda</taxon>
        <taxon>Hexapoda</taxon>
        <taxon>Insecta</taxon>
        <taxon>Pterygota</taxon>
        <taxon>Neoptera</taxon>
        <taxon>Endopterygota</taxon>
        <taxon>Hymenoptera</taxon>
        <taxon>Apocrita</taxon>
        <taxon>Aculeata</taxon>
        <taxon>Apoidea</taxon>
        <taxon>Anthophila</taxon>
        <taxon>Apidae</taxon>
        <taxon>Tetragonisca</taxon>
    </lineage>
</organism>
<accession>A0AAW1AGG3</accession>
<comment type="caution">
    <text evidence="1">The sequence shown here is derived from an EMBL/GenBank/DDBJ whole genome shotgun (WGS) entry which is preliminary data.</text>
</comment>
<dbReference type="AlphaFoldDB" id="A0AAW1AGG3"/>
<dbReference type="EMBL" id="JAWNGG020000014">
    <property type="protein sequence ID" value="KAK9309094.1"/>
    <property type="molecule type" value="Genomic_DNA"/>
</dbReference>
<evidence type="ECO:0000313" key="2">
    <source>
        <dbReference type="Proteomes" id="UP001432146"/>
    </source>
</evidence>
<protein>
    <submittedName>
        <fullName evidence="1">Uncharacterized protein</fullName>
    </submittedName>
</protein>
<name>A0AAW1AGG3_9HYME</name>
<dbReference type="Proteomes" id="UP001432146">
    <property type="component" value="Unassembled WGS sequence"/>
</dbReference>